<dbReference type="EMBL" id="CVRI01000040">
    <property type="protein sequence ID" value="CRK94960.1"/>
    <property type="molecule type" value="Genomic_DNA"/>
</dbReference>
<reference evidence="1 2" key="1">
    <citation type="submission" date="2015-04" db="EMBL/GenBank/DDBJ databases">
        <authorList>
            <person name="Syromyatnikov M.Y."/>
            <person name="Popov V.N."/>
        </authorList>
    </citation>
    <scope>NUCLEOTIDE SEQUENCE [LARGE SCALE GENOMIC DNA]</scope>
</reference>
<name>A0A1J1I3S6_9DIPT</name>
<sequence>MQQSNFFHYRITFIHDGLYFIFKVRFLLRQAVVKIVKSDSQTNTPRMTNYHECKMISNQIRRTLDMMFDCFETKLRFEQHESNRGVIDMCTLCERQISNRHRSYLALHFTTKRVFSSNAQNIFA</sequence>
<evidence type="ECO:0000313" key="2">
    <source>
        <dbReference type="Proteomes" id="UP000183832"/>
    </source>
</evidence>
<evidence type="ECO:0000313" key="1">
    <source>
        <dbReference type="EMBL" id="CRK94960.1"/>
    </source>
</evidence>
<organism evidence="1 2">
    <name type="scientific">Clunio marinus</name>
    <dbReference type="NCBI Taxonomy" id="568069"/>
    <lineage>
        <taxon>Eukaryota</taxon>
        <taxon>Metazoa</taxon>
        <taxon>Ecdysozoa</taxon>
        <taxon>Arthropoda</taxon>
        <taxon>Hexapoda</taxon>
        <taxon>Insecta</taxon>
        <taxon>Pterygota</taxon>
        <taxon>Neoptera</taxon>
        <taxon>Endopterygota</taxon>
        <taxon>Diptera</taxon>
        <taxon>Nematocera</taxon>
        <taxon>Chironomoidea</taxon>
        <taxon>Chironomidae</taxon>
        <taxon>Clunio</taxon>
    </lineage>
</organism>
<keyword evidence="2" id="KW-1185">Reference proteome</keyword>
<gene>
    <name evidence="1" type="ORF">CLUMA_CG008448</name>
</gene>
<protein>
    <submittedName>
        <fullName evidence="1">CLUMA_CG008448, isoform A</fullName>
    </submittedName>
</protein>
<dbReference type="Proteomes" id="UP000183832">
    <property type="component" value="Unassembled WGS sequence"/>
</dbReference>
<proteinExistence type="predicted"/>
<accession>A0A1J1I3S6</accession>
<dbReference type="AlphaFoldDB" id="A0A1J1I3S6"/>